<evidence type="ECO:0000256" key="4">
    <source>
        <dbReference type="PROSITE-ProRule" id="PRU00175"/>
    </source>
</evidence>
<evidence type="ECO:0000313" key="8">
    <source>
        <dbReference type="EMBL" id="PWA23669.1"/>
    </source>
</evidence>
<dbReference type="EMBL" id="NHOQ01001578">
    <property type="protein sequence ID" value="PWA23669.1"/>
    <property type="molecule type" value="Genomic_DNA"/>
</dbReference>
<dbReference type="InterPro" id="IPR003111">
    <property type="entry name" value="Lon_prtase_N"/>
</dbReference>
<dbReference type="AlphaFoldDB" id="A0A315VJK8"/>
<evidence type="ECO:0000256" key="2">
    <source>
        <dbReference type="ARBA" id="ARBA00022771"/>
    </source>
</evidence>
<keyword evidence="3" id="KW-0862">Zinc</keyword>
<accession>A0A315VJK8</accession>
<feature type="domain" description="RING-type" evidence="6">
    <location>
        <begin position="426"/>
        <end position="464"/>
    </location>
</feature>
<dbReference type="GO" id="GO:0061630">
    <property type="term" value="F:ubiquitin protein ligase activity"/>
    <property type="evidence" value="ECO:0007669"/>
    <property type="project" value="TreeGrafter"/>
</dbReference>
<dbReference type="PROSITE" id="PS50089">
    <property type="entry name" value="ZF_RING_2"/>
    <property type="match status" value="2"/>
</dbReference>
<dbReference type="CDD" id="cd16513">
    <property type="entry name" value="RING-HC_LONFs_rpt1"/>
    <property type="match status" value="1"/>
</dbReference>
<dbReference type="SUPFAM" id="SSF88697">
    <property type="entry name" value="PUA domain-like"/>
    <property type="match status" value="1"/>
</dbReference>
<dbReference type="InterPro" id="IPR046336">
    <property type="entry name" value="Lon_prtase_N_sf"/>
</dbReference>
<dbReference type="SUPFAM" id="SSF48452">
    <property type="entry name" value="TPR-like"/>
    <property type="match status" value="1"/>
</dbReference>
<dbReference type="PROSITE" id="PS51787">
    <property type="entry name" value="LON_N"/>
    <property type="match status" value="1"/>
</dbReference>
<dbReference type="Pfam" id="PF15227">
    <property type="entry name" value="zf-C3HC4_4"/>
    <property type="match status" value="1"/>
</dbReference>
<evidence type="ECO:0000256" key="1">
    <source>
        <dbReference type="ARBA" id="ARBA00022723"/>
    </source>
</evidence>
<dbReference type="Pfam" id="PF02190">
    <property type="entry name" value="LON_substr_bdg"/>
    <property type="match status" value="1"/>
</dbReference>
<dbReference type="PANTHER" id="PTHR23327">
    <property type="entry name" value="RING FINGER PROTEIN 127"/>
    <property type="match status" value="1"/>
</dbReference>
<dbReference type="Proteomes" id="UP000250572">
    <property type="component" value="Unassembled WGS sequence"/>
</dbReference>
<organism evidence="8 9">
    <name type="scientific">Gambusia affinis</name>
    <name type="common">Western mosquitofish</name>
    <name type="synonym">Heterandria affinis</name>
    <dbReference type="NCBI Taxonomy" id="33528"/>
    <lineage>
        <taxon>Eukaryota</taxon>
        <taxon>Metazoa</taxon>
        <taxon>Chordata</taxon>
        <taxon>Craniata</taxon>
        <taxon>Vertebrata</taxon>
        <taxon>Euteleostomi</taxon>
        <taxon>Actinopterygii</taxon>
        <taxon>Neopterygii</taxon>
        <taxon>Teleostei</taxon>
        <taxon>Neoteleostei</taxon>
        <taxon>Acanthomorphata</taxon>
        <taxon>Ovalentaria</taxon>
        <taxon>Atherinomorphae</taxon>
        <taxon>Cyprinodontiformes</taxon>
        <taxon>Poeciliidae</taxon>
        <taxon>Poeciliinae</taxon>
        <taxon>Gambusia</taxon>
    </lineage>
</organism>
<evidence type="ECO:0000259" key="7">
    <source>
        <dbReference type="PROSITE" id="PS51787"/>
    </source>
</evidence>
<feature type="domain" description="RING-type" evidence="6">
    <location>
        <begin position="107"/>
        <end position="148"/>
    </location>
</feature>
<evidence type="ECO:0008006" key="10">
    <source>
        <dbReference type="Google" id="ProtNLM"/>
    </source>
</evidence>
<protein>
    <recommendedName>
        <fullName evidence="10">RING-type domain-containing protein</fullName>
    </recommendedName>
</protein>
<dbReference type="SMART" id="SM00504">
    <property type="entry name" value="Ubox"/>
    <property type="match status" value="1"/>
</dbReference>
<dbReference type="InterPro" id="IPR015947">
    <property type="entry name" value="PUA-like_sf"/>
</dbReference>
<gene>
    <name evidence="8" type="ORF">CCH79_00005786</name>
</gene>
<dbReference type="Gene3D" id="3.30.40.10">
    <property type="entry name" value="Zinc/RING finger domain, C3HC4 (zinc finger)"/>
    <property type="match status" value="2"/>
</dbReference>
<name>A0A315VJK8_GAMAF</name>
<dbReference type="GO" id="GO:0008270">
    <property type="term" value="F:zinc ion binding"/>
    <property type="evidence" value="ECO:0007669"/>
    <property type="project" value="UniProtKB-KW"/>
</dbReference>
<dbReference type="Gene3D" id="2.30.130.40">
    <property type="entry name" value="LON domain-like"/>
    <property type="match status" value="1"/>
</dbReference>
<dbReference type="GO" id="GO:0005737">
    <property type="term" value="C:cytoplasm"/>
    <property type="evidence" value="ECO:0007669"/>
    <property type="project" value="UniProtKB-ARBA"/>
</dbReference>
<sequence length="719" mass="81401">MLHLAAEAFQANNFELAADIYECQLACAGDPGTRLELMVKRADALAFGGKVAEAFEVYRQASEIDKLKPAHLSNLVGYLSDSIRRQDRGGSHGSRWRTGSGFEDFSCGICLSFLFEPVTLPCGHSFCKKCLERERKEKERPVVCKECRDSSRLADLQTYRVNVVLSSLLAKWFPSFQQAGRLRREGNGLYAERKMEAALEKYNQAILTAPTDHILFSNRSQIHSSLKHHAWALRDAETACRLMPFWSTRHFFTVGMESNGLSPWQQGHVRKAQALVSLGRTDDALKEYLICLSLEPDCRLAKAEAHKLLSDFLAPVTNQVPEHISGCTNFLSSRAHIKSSITEPIQTVSPGLLFTELPPSAAGRSEGSLRKTDSNLLKRKRRDVEEEGEPQEAISHQKKSSCEPTQGLDSLGAVSRDLLDPTDLECSLCMRLFYEPVTTPCGHTFCLQCLERCLDHNPKCPLCKEELSEYLVQRQYCKTVLMENLISKYLPSEFIERQKMHEEEMAELANLNKSVPIFVCTMAFPTVPCPLHIFEPCYRLMIRRCMETGTNCFGMCLGDDLKGFVGYGCLLEIRNVKFFSDGRSVVDTIGRRRFKIVQHRERDGYNTADVEYLEDVKVEGRAERELQSLHDAVYDQALVWVNSLKAEQKQRIEGHFGPMPRKDPELQASPNGPSWCWWLLAVLPLEGRAQLPFLALTSLKDRLSGIRKVLLFMSQCRPR</sequence>
<dbReference type="InterPro" id="IPR003613">
    <property type="entry name" value="Ubox_domain"/>
</dbReference>
<dbReference type="InterPro" id="IPR017907">
    <property type="entry name" value="Znf_RING_CS"/>
</dbReference>
<dbReference type="PANTHER" id="PTHR23327:SF41">
    <property type="entry name" value="LON PEPTIDASE N-TERMINAL DOMAIN AND RING FINGER PROTEIN 3"/>
    <property type="match status" value="1"/>
</dbReference>
<keyword evidence="2 4" id="KW-0863">Zinc-finger</keyword>
<dbReference type="InterPro" id="IPR019734">
    <property type="entry name" value="TPR_rpt"/>
</dbReference>
<dbReference type="GO" id="GO:0016567">
    <property type="term" value="P:protein ubiquitination"/>
    <property type="evidence" value="ECO:0007669"/>
    <property type="project" value="InterPro"/>
</dbReference>
<dbReference type="STRING" id="33528.ENSGAFP00000023039"/>
<reference evidence="8 9" key="1">
    <citation type="journal article" date="2018" name="G3 (Bethesda)">
        <title>A High-Quality Reference Genome for the Invasive Mosquitofish Gambusia affinis Using a Chicago Library.</title>
        <authorList>
            <person name="Hoffberg S.L."/>
            <person name="Troendle N.J."/>
            <person name="Glenn T.C."/>
            <person name="Mahmud O."/>
            <person name="Louha S."/>
            <person name="Chalopin D."/>
            <person name="Bennetzen J.L."/>
            <person name="Mauricio R."/>
        </authorList>
    </citation>
    <scope>NUCLEOTIDE SEQUENCE [LARGE SCALE GENOMIC DNA]</scope>
    <source>
        <strain evidence="8">NE01/NJP1002.9</strain>
        <tissue evidence="8">Muscle</tissue>
    </source>
</reference>
<evidence type="ECO:0000313" key="9">
    <source>
        <dbReference type="Proteomes" id="UP000250572"/>
    </source>
</evidence>
<feature type="domain" description="Lon N-terminal" evidence="7">
    <location>
        <begin position="505"/>
        <end position="714"/>
    </location>
</feature>
<evidence type="ECO:0000256" key="3">
    <source>
        <dbReference type="ARBA" id="ARBA00022833"/>
    </source>
</evidence>
<keyword evidence="1" id="KW-0479">Metal-binding</keyword>
<dbReference type="SMART" id="SM00184">
    <property type="entry name" value="RING"/>
    <property type="match status" value="2"/>
</dbReference>
<keyword evidence="9" id="KW-1185">Reference proteome</keyword>
<dbReference type="InterPro" id="IPR011990">
    <property type="entry name" value="TPR-like_helical_dom_sf"/>
</dbReference>
<proteinExistence type="predicted"/>
<dbReference type="SMART" id="SM00464">
    <property type="entry name" value="LON"/>
    <property type="match status" value="1"/>
</dbReference>
<dbReference type="SMART" id="SM00028">
    <property type="entry name" value="TPR"/>
    <property type="match status" value="4"/>
</dbReference>
<feature type="region of interest" description="Disordered" evidence="5">
    <location>
        <begin position="359"/>
        <end position="405"/>
    </location>
</feature>
<dbReference type="Pfam" id="PF13923">
    <property type="entry name" value="zf-C3HC4_2"/>
    <property type="match status" value="1"/>
</dbReference>
<comment type="caution">
    <text evidence="8">The sequence shown here is derived from an EMBL/GenBank/DDBJ whole genome shotgun (WGS) entry which is preliminary data.</text>
</comment>
<dbReference type="InterPro" id="IPR001841">
    <property type="entry name" value="Znf_RING"/>
</dbReference>
<dbReference type="Gene3D" id="1.25.40.10">
    <property type="entry name" value="Tetratricopeptide repeat domain"/>
    <property type="match status" value="1"/>
</dbReference>
<evidence type="ECO:0000259" key="6">
    <source>
        <dbReference type="PROSITE" id="PS50089"/>
    </source>
</evidence>
<dbReference type="CDD" id="cd16514">
    <property type="entry name" value="RING-HC_LONFs_rpt2"/>
    <property type="match status" value="1"/>
</dbReference>
<dbReference type="PROSITE" id="PS00518">
    <property type="entry name" value="ZF_RING_1"/>
    <property type="match status" value="2"/>
</dbReference>
<evidence type="ECO:0000256" key="5">
    <source>
        <dbReference type="SAM" id="MobiDB-lite"/>
    </source>
</evidence>
<dbReference type="SUPFAM" id="SSF57850">
    <property type="entry name" value="RING/U-box"/>
    <property type="match status" value="2"/>
</dbReference>
<dbReference type="InterPro" id="IPR013083">
    <property type="entry name" value="Znf_RING/FYVE/PHD"/>
</dbReference>